<evidence type="ECO:0000313" key="6">
    <source>
        <dbReference type="EMBL" id="CAD9584391.1"/>
    </source>
</evidence>
<organism evidence="5">
    <name type="scientific">Leptocylindrus danicus</name>
    <dbReference type="NCBI Taxonomy" id="163516"/>
    <lineage>
        <taxon>Eukaryota</taxon>
        <taxon>Sar</taxon>
        <taxon>Stramenopiles</taxon>
        <taxon>Ochrophyta</taxon>
        <taxon>Bacillariophyta</taxon>
        <taxon>Coscinodiscophyceae</taxon>
        <taxon>Chaetocerotophycidae</taxon>
        <taxon>Leptocylindrales</taxon>
        <taxon>Leptocylindraceae</taxon>
        <taxon>Leptocylindrus</taxon>
    </lineage>
</organism>
<reference evidence="5" key="1">
    <citation type="submission" date="2021-01" db="EMBL/GenBank/DDBJ databases">
        <authorList>
            <person name="Corre E."/>
            <person name="Pelletier E."/>
            <person name="Niang G."/>
            <person name="Scheremetjew M."/>
            <person name="Finn R."/>
            <person name="Kale V."/>
            <person name="Holt S."/>
            <person name="Cochrane G."/>
            <person name="Meng A."/>
            <person name="Brown T."/>
            <person name="Cohen L."/>
        </authorList>
    </citation>
    <scope>NUCLEOTIDE SEQUENCE</scope>
    <source>
        <strain evidence="5">B650</strain>
    </source>
</reference>
<sequence>MANNQSEIPDAIRGLSQDEAENIRREDNCMNVVHPPINCPAWACVVLPCINKIPSMKQFLQMTPFDAEVLRDSEWICYDPSSLVRGDVIRLAPRDIVPADCIILEVHGEEIVVDVSGVTGEPKPRIGTKKGGGDSIHVYYGSRVLQGSALAKVLQIGENTLLARMMKENKWPPSRKIGSNVSDGQYNTIGSEDDNTEMV</sequence>
<dbReference type="AlphaFoldDB" id="A0A6U2PFJ7"/>
<dbReference type="Gene3D" id="2.70.150.10">
    <property type="entry name" value="Calcium-transporting ATPase, cytoplasmic transduction domain A"/>
    <property type="match status" value="1"/>
</dbReference>
<feature type="region of interest" description="Disordered" evidence="3">
    <location>
        <begin position="173"/>
        <end position="199"/>
    </location>
</feature>
<evidence type="ECO:0000256" key="2">
    <source>
        <dbReference type="ARBA" id="ARBA00022475"/>
    </source>
</evidence>
<dbReference type="PANTHER" id="PTHR43294:SF21">
    <property type="entry name" value="CATION TRANSPORTING ATPASE"/>
    <property type="match status" value="1"/>
</dbReference>
<proteinExistence type="predicted"/>
<name>A0A6U2PFJ7_9STRA</name>
<accession>A0A6U2PFJ7</accession>
<evidence type="ECO:0000256" key="1">
    <source>
        <dbReference type="ARBA" id="ARBA00004651"/>
    </source>
</evidence>
<keyword evidence="2" id="KW-0472">Membrane</keyword>
<dbReference type="GO" id="GO:1990573">
    <property type="term" value="P:potassium ion import across plasma membrane"/>
    <property type="evidence" value="ECO:0007669"/>
    <property type="project" value="TreeGrafter"/>
</dbReference>
<dbReference type="GO" id="GO:0005391">
    <property type="term" value="F:P-type sodium:potassium-exchanging transporter activity"/>
    <property type="evidence" value="ECO:0007669"/>
    <property type="project" value="TreeGrafter"/>
</dbReference>
<gene>
    <name evidence="5" type="ORF">LDAN0321_LOCUS11284</name>
    <name evidence="6" type="ORF">LDAN0321_LOCUS11285</name>
</gene>
<keyword evidence="2" id="KW-1003">Cell membrane</keyword>
<dbReference type="GO" id="GO:0006883">
    <property type="term" value="P:intracellular sodium ion homeostasis"/>
    <property type="evidence" value="ECO:0007669"/>
    <property type="project" value="TreeGrafter"/>
</dbReference>
<dbReference type="SUPFAM" id="SSF81653">
    <property type="entry name" value="Calcium ATPase, transduction domain A"/>
    <property type="match status" value="1"/>
</dbReference>
<dbReference type="GO" id="GO:0036376">
    <property type="term" value="P:sodium ion export across plasma membrane"/>
    <property type="evidence" value="ECO:0007669"/>
    <property type="project" value="TreeGrafter"/>
</dbReference>
<dbReference type="Pfam" id="PF00122">
    <property type="entry name" value="E1-E2_ATPase"/>
    <property type="match status" value="1"/>
</dbReference>
<comment type="subcellular location">
    <subcellularLocation>
        <location evidence="1">Cell membrane</location>
        <topology evidence="1">Multi-pass membrane protein</topology>
    </subcellularLocation>
</comment>
<dbReference type="InterPro" id="IPR059000">
    <property type="entry name" value="ATPase_P-type_domA"/>
</dbReference>
<feature type="domain" description="P-type ATPase A" evidence="4">
    <location>
        <begin position="62"/>
        <end position="167"/>
    </location>
</feature>
<dbReference type="InterPro" id="IPR008250">
    <property type="entry name" value="ATPase_P-typ_transduc_dom_A_sf"/>
</dbReference>
<evidence type="ECO:0000256" key="3">
    <source>
        <dbReference type="SAM" id="MobiDB-lite"/>
    </source>
</evidence>
<dbReference type="GO" id="GO:0030007">
    <property type="term" value="P:intracellular potassium ion homeostasis"/>
    <property type="evidence" value="ECO:0007669"/>
    <property type="project" value="TreeGrafter"/>
</dbReference>
<dbReference type="EMBL" id="HBGY01017410">
    <property type="protein sequence ID" value="CAD9584388.1"/>
    <property type="molecule type" value="Transcribed_RNA"/>
</dbReference>
<protein>
    <recommendedName>
        <fullName evidence="4">P-type ATPase A domain-containing protein</fullName>
    </recommendedName>
</protein>
<dbReference type="EMBL" id="HBGY01017411">
    <property type="protein sequence ID" value="CAD9584391.1"/>
    <property type="molecule type" value="Transcribed_RNA"/>
</dbReference>
<dbReference type="GO" id="GO:0005886">
    <property type="term" value="C:plasma membrane"/>
    <property type="evidence" value="ECO:0007669"/>
    <property type="project" value="UniProtKB-SubCell"/>
</dbReference>
<dbReference type="PANTHER" id="PTHR43294">
    <property type="entry name" value="SODIUM/POTASSIUM-TRANSPORTING ATPASE SUBUNIT ALPHA"/>
    <property type="match status" value="1"/>
</dbReference>
<evidence type="ECO:0000259" key="4">
    <source>
        <dbReference type="Pfam" id="PF00122"/>
    </source>
</evidence>
<evidence type="ECO:0000313" key="5">
    <source>
        <dbReference type="EMBL" id="CAD9584388.1"/>
    </source>
</evidence>
<dbReference type="InterPro" id="IPR050510">
    <property type="entry name" value="Cation_transp_ATPase_P-type"/>
</dbReference>
<dbReference type="GO" id="GO:1902600">
    <property type="term" value="P:proton transmembrane transport"/>
    <property type="evidence" value="ECO:0007669"/>
    <property type="project" value="TreeGrafter"/>
</dbReference>
<feature type="compositionally biased region" description="Polar residues" evidence="3">
    <location>
        <begin position="177"/>
        <end position="190"/>
    </location>
</feature>